<dbReference type="Gene3D" id="3.30.530.20">
    <property type="match status" value="1"/>
</dbReference>
<dbReference type="CDD" id="cd07821">
    <property type="entry name" value="PYR_PYL_RCAR_like"/>
    <property type="match status" value="1"/>
</dbReference>
<dbReference type="PATRIC" id="fig|1391654.3.peg.6798"/>
<reference evidence="2 3" key="1">
    <citation type="submission" date="2015-08" db="EMBL/GenBank/DDBJ databases">
        <authorList>
            <person name="Babu N.S."/>
            <person name="Beckwith C.J."/>
            <person name="Beseler K.G."/>
            <person name="Brison A."/>
            <person name="Carone J.V."/>
            <person name="Caskin T.P."/>
            <person name="Diamond M."/>
            <person name="Durham M.E."/>
            <person name="Foxe J.M."/>
            <person name="Go M."/>
            <person name="Henderson B.A."/>
            <person name="Jones I.B."/>
            <person name="McGettigan J.A."/>
            <person name="Micheletti S.J."/>
            <person name="Nasrallah M.E."/>
            <person name="Ortiz D."/>
            <person name="Piller C.R."/>
            <person name="Privatt S.R."/>
            <person name="Schneider S.L."/>
            <person name="Sharp S."/>
            <person name="Smith T.C."/>
            <person name="Stanton J.D."/>
            <person name="Ullery H.E."/>
            <person name="Wilson R.J."/>
            <person name="Serrano M.G."/>
            <person name="Buck G."/>
            <person name="Lee V."/>
            <person name="Wang Y."/>
            <person name="Carvalho R."/>
            <person name="Voegtly L."/>
            <person name="Shi R."/>
            <person name="Duckworth R."/>
            <person name="Johnson A."/>
            <person name="Loviza R."/>
            <person name="Walstead R."/>
            <person name="Shah Z."/>
            <person name="Kiflezghi M."/>
            <person name="Wade K."/>
            <person name="Ball S.L."/>
            <person name="Bradley K.W."/>
            <person name="Asai D.J."/>
            <person name="Bowman C.A."/>
            <person name="Russell D.A."/>
            <person name="Pope W.H."/>
            <person name="Jacobs-Sera D."/>
            <person name="Hendrix R.W."/>
            <person name="Hatfull G.F."/>
        </authorList>
    </citation>
    <scope>NUCLEOTIDE SEQUENCE [LARGE SCALE GENOMIC DNA]</scope>
    <source>
        <strain evidence="2 3">DSM 27648</strain>
    </source>
</reference>
<dbReference type="Proteomes" id="UP000064967">
    <property type="component" value="Chromosome"/>
</dbReference>
<sequence length="213" mass="24227">MSVREQEVVEPSKADGMRSDGSEQVPANSSARLGVRTRARWPMLSPMTTAYFSSLLEHPITEVWSLIRDFNNYPAYIEGVTESVIEDEKAGDEIGAVRRFFYGGSWIRQRLDAHSDEQRSLTYVGMDPFTFPPGIVDVTPAPARYEGTIHLLPLVDGNRTFIEWSVTLDARSNEAEQWRNLLLSLISSWIDSLRRTLAGLPQREAREHDVHRH</sequence>
<evidence type="ECO:0000313" key="3">
    <source>
        <dbReference type="Proteomes" id="UP000064967"/>
    </source>
</evidence>
<dbReference type="Pfam" id="PF10604">
    <property type="entry name" value="Polyketide_cyc2"/>
    <property type="match status" value="1"/>
</dbReference>
<dbReference type="InterPro" id="IPR019587">
    <property type="entry name" value="Polyketide_cyclase/dehydratase"/>
</dbReference>
<evidence type="ECO:0000256" key="1">
    <source>
        <dbReference type="SAM" id="MobiDB-lite"/>
    </source>
</evidence>
<dbReference type="PANTHER" id="PTHR39332">
    <property type="entry name" value="BLL4707 PROTEIN"/>
    <property type="match status" value="1"/>
</dbReference>
<evidence type="ECO:0000313" key="2">
    <source>
        <dbReference type="EMBL" id="AKV00041.1"/>
    </source>
</evidence>
<dbReference type="AlphaFoldDB" id="A0A0K1Q2K0"/>
<organism evidence="2 3">
    <name type="scientific">Labilithrix luteola</name>
    <dbReference type="NCBI Taxonomy" id="1391654"/>
    <lineage>
        <taxon>Bacteria</taxon>
        <taxon>Pseudomonadati</taxon>
        <taxon>Myxococcota</taxon>
        <taxon>Polyangia</taxon>
        <taxon>Polyangiales</taxon>
        <taxon>Labilitrichaceae</taxon>
        <taxon>Labilithrix</taxon>
    </lineage>
</organism>
<protein>
    <recommendedName>
        <fullName evidence="4">SRPBCC family protein</fullName>
    </recommendedName>
</protein>
<dbReference type="SUPFAM" id="SSF55961">
    <property type="entry name" value="Bet v1-like"/>
    <property type="match status" value="1"/>
</dbReference>
<proteinExistence type="predicted"/>
<dbReference type="InterPro" id="IPR023393">
    <property type="entry name" value="START-like_dom_sf"/>
</dbReference>
<feature type="region of interest" description="Disordered" evidence="1">
    <location>
        <begin position="1"/>
        <end position="31"/>
    </location>
</feature>
<dbReference type="EMBL" id="CP012333">
    <property type="protein sequence ID" value="AKV00041.1"/>
    <property type="molecule type" value="Genomic_DNA"/>
</dbReference>
<evidence type="ECO:0008006" key="4">
    <source>
        <dbReference type="Google" id="ProtNLM"/>
    </source>
</evidence>
<name>A0A0K1Q2K0_9BACT</name>
<accession>A0A0K1Q2K0</accession>
<feature type="compositionally biased region" description="Basic and acidic residues" evidence="1">
    <location>
        <begin position="1"/>
        <end position="21"/>
    </location>
</feature>
<dbReference type="PANTHER" id="PTHR39332:SF7">
    <property type="entry name" value="SRPBCC FAMILY PROTEIN"/>
    <property type="match status" value="1"/>
</dbReference>
<dbReference type="STRING" id="1391654.AKJ09_06704"/>
<keyword evidence="3" id="KW-1185">Reference proteome</keyword>
<dbReference type="KEGG" id="llu:AKJ09_06704"/>
<gene>
    <name evidence="2" type="ORF">AKJ09_06704</name>
</gene>
<dbReference type="RefSeq" id="WP_205633843.1">
    <property type="nucleotide sequence ID" value="NZ_CP012333.1"/>
</dbReference>